<proteinExistence type="predicted"/>
<feature type="domain" description="Nudix hydrolase" evidence="1">
    <location>
        <begin position="59"/>
        <end position="204"/>
    </location>
</feature>
<dbReference type="InterPro" id="IPR015797">
    <property type="entry name" value="NUDIX_hydrolase-like_dom_sf"/>
</dbReference>
<accession>A0AA87DTK6</accession>
<dbReference type="Gene3D" id="3.90.79.10">
    <property type="entry name" value="Nucleoside Triphosphate Pyrophosphohydrolase"/>
    <property type="match status" value="1"/>
</dbReference>
<sequence>MMSKWDEQILVVNRKELFNNEENHFYGFIEKNDEKTKKIIDTFELYEVKRRGDMEEDPSYKQLIGYVLLKDSNTNDVLVYKRLVGGGEARLHGKASVGIGGHMNEVEGKTIFEMLKINAARELNEEVGVSEEEALNNLHFIGLINDDKTEVGQVHVGVIYECKVDKTKVEVKEDDTLVIKWMSAEEAKSEENYETWSEFLKPIF</sequence>
<name>A0AA87DTK6_9BACL</name>
<reference evidence="2 3" key="1">
    <citation type="submission" date="2011-03" db="EMBL/GenBank/DDBJ databases">
        <title>The Genome Sequence of Gemella haemolysans M341.</title>
        <authorList>
            <consortium name="The Broad Institute Genome Sequencing Platform"/>
            <consortium name="The Broad Institute Genome Sequencing Center for Infectious Disease"/>
            <person name="Earl A."/>
            <person name="Ward D."/>
            <person name="Feldgarden M."/>
            <person name="Gevers D."/>
            <person name="Sibley C.D."/>
            <person name="Field T.R."/>
            <person name="Grinwis M."/>
            <person name="Eshaghurshan C.S."/>
            <person name="Surette M.G."/>
            <person name="Young S.K."/>
            <person name="Zeng Q."/>
            <person name="Gargeya S."/>
            <person name="Fitzgerald M."/>
            <person name="Haas B."/>
            <person name="Abouelleil A."/>
            <person name="Alvarado L."/>
            <person name="Arachchi H.M."/>
            <person name="Berlin A."/>
            <person name="Brown A."/>
            <person name="Chapman S.B."/>
            <person name="Chen Z."/>
            <person name="Dunbar C."/>
            <person name="Freedman E."/>
            <person name="Gearin G."/>
            <person name="Gellesch M."/>
            <person name="Goldberg J."/>
            <person name="Griggs A."/>
            <person name="Gujja S."/>
            <person name="Heilman E.R."/>
            <person name="Heiman D."/>
            <person name="Howarth C."/>
            <person name="Larson L."/>
            <person name="Lui A."/>
            <person name="MacDonald P.J.P."/>
            <person name="Mehta T."/>
            <person name="Montmayeur A."/>
            <person name="Murphy C."/>
            <person name="Neiman D."/>
            <person name="Pearson M."/>
            <person name="Priest M."/>
            <person name="Roberts A."/>
            <person name="Saif S."/>
            <person name="Shea T."/>
            <person name="Shenoy N."/>
            <person name="Sisk P."/>
            <person name="Stolte C."/>
            <person name="Sykes S."/>
            <person name="White J."/>
            <person name="Yandava C."/>
            <person name="Wortman J."/>
            <person name="Nusbaum C."/>
            <person name="Birren B."/>
        </authorList>
    </citation>
    <scope>NUCLEOTIDE SEQUENCE [LARGE SCALE GENOMIC DNA]</scope>
    <source>
        <strain evidence="2 3">M341</strain>
    </source>
</reference>
<evidence type="ECO:0000313" key="3">
    <source>
        <dbReference type="Proteomes" id="UP000004773"/>
    </source>
</evidence>
<protein>
    <recommendedName>
        <fullName evidence="1">Nudix hydrolase domain-containing protein</fullName>
    </recommendedName>
</protein>
<dbReference type="PROSITE" id="PS51462">
    <property type="entry name" value="NUDIX"/>
    <property type="match status" value="1"/>
</dbReference>
<dbReference type="Proteomes" id="UP000004773">
    <property type="component" value="Unassembled WGS sequence"/>
</dbReference>
<evidence type="ECO:0000259" key="1">
    <source>
        <dbReference type="PROSITE" id="PS51462"/>
    </source>
</evidence>
<dbReference type="AlphaFoldDB" id="A0AA87DTK6"/>
<dbReference type="SUPFAM" id="SSF55811">
    <property type="entry name" value="Nudix"/>
    <property type="match status" value="1"/>
</dbReference>
<dbReference type="EMBL" id="ACRO01000013">
    <property type="protein sequence ID" value="EGF88593.1"/>
    <property type="molecule type" value="Genomic_DNA"/>
</dbReference>
<organism evidence="2 3">
    <name type="scientific">Gemella haemolysans M341</name>
    <dbReference type="NCBI Taxonomy" id="562981"/>
    <lineage>
        <taxon>Bacteria</taxon>
        <taxon>Bacillati</taxon>
        <taxon>Bacillota</taxon>
        <taxon>Bacilli</taxon>
        <taxon>Bacillales</taxon>
        <taxon>Gemellaceae</taxon>
        <taxon>Gemella</taxon>
    </lineage>
</organism>
<gene>
    <name evidence="2" type="ORF">HMPREF0428_00910</name>
</gene>
<evidence type="ECO:0000313" key="2">
    <source>
        <dbReference type="EMBL" id="EGF88593.1"/>
    </source>
</evidence>
<comment type="caution">
    <text evidence="2">The sequence shown here is derived from an EMBL/GenBank/DDBJ whole genome shotgun (WGS) entry which is preliminary data.</text>
</comment>
<dbReference type="InterPro" id="IPR000086">
    <property type="entry name" value="NUDIX_hydrolase_dom"/>
</dbReference>
<dbReference type="Pfam" id="PF00293">
    <property type="entry name" value="NUDIX"/>
    <property type="match status" value="1"/>
</dbReference>